<keyword evidence="1" id="KW-1133">Transmembrane helix</keyword>
<dbReference type="PANTHER" id="PTHR42867">
    <property type="entry name" value="MEMBRANE PROTEIN-RELATED"/>
    <property type="match status" value="1"/>
</dbReference>
<evidence type="ECO:0000313" key="2">
    <source>
        <dbReference type="EMBL" id="MBA4600887.1"/>
    </source>
</evidence>
<gene>
    <name evidence="2" type="ORF">H2C83_00815</name>
</gene>
<feature type="transmembrane region" description="Helical" evidence="1">
    <location>
        <begin position="225"/>
        <end position="243"/>
    </location>
</feature>
<feature type="transmembrane region" description="Helical" evidence="1">
    <location>
        <begin position="94"/>
        <end position="119"/>
    </location>
</feature>
<comment type="caution">
    <text evidence="2">The sequence shown here is derived from an EMBL/GenBank/DDBJ whole genome shotgun (WGS) entry which is preliminary data.</text>
</comment>
<evidence type="ECO:0000313" key="3">
    <source>
        <dbReference type="Proteomes" id="UP000538292"/>
    </source>
</evidence>
<reference evidence="2 3" key="1">
    <citation type="submission" date="2020-07" db="EMBL/GenBank/DDBJ databases">
        <title>Thermoactinomyces phylogeny.</title>
        <authorList>
            <person name="Dunlap C."/>
        </authorList>
    </citation>
    <scope>NUCLEOTIDE SEQUENCE [LARGE SCALE GENOMIC DNA]</scope>
    <source>
        <strain evidence="2 3">AMNI-1</strain>
    </source>
</reference>
<organism evidence="2 3">
    <name type="scientific">Thermoactinomyces mirandus</name>
    <dbReference type="NCBI Taxonomy" id="2756294"/>
    <lineage>
        <taxon>Bacteria</taxon>
        <taxon>Bacillati</taxon>
        <taxon>Bacillota</taxon>
        <taxon>Bacilli</taxon>
        <taxon>Bacillales</taxon>
        <taxon>Thermoactinomycetaceae</taxon>
        <taxon>Thermoactinomyces</taxon>
    </lineage>
</organism>
<name>A0A7W1XPQ4_9BACL</name>
<dbReference type="Pfam" id="PF07136">
    <property type="entry name" value="DUF1385"/>
    <property type="match status" value="1"/>
</dbReference>
<dbReference type="Proteomes" id="UP000538292">
    <property type="component" value="Unassembled WGS sequence"/>
</dbReference>
<dbReference type="EMBL" id="JACEOL010000002">
    <property type="protein sequence ID" value="MBA4600887.1"/>
    <property type="molecule type" value="Genomic_DNA"/>
</dbReference>
<protein>
    <submittedName>
        <fullName evidence="2">DUF1385 domain-containing protein</fullName>
    </submittedName>
</protein>
<dbReference type="RefSeq" id="WP_181736980.1">
    <property type="nucleotide sequence ID" value="NZ_JACEOL010000002.1"/>
</dbReference>
<dbReference type="PANTHER" id="PTHR42867:SF1">
    <property type="entry name" value="MEMBRANE PROTEIN-RELATED"/>
    <property type="match status" value="1"/>
</dbReference>
<dbReference type="InterPro" id="IPR010787">
    <property type="entry name" value="DUF1385"/>
</dbReference>
<keyword evidence="1" id="KW-0812">Transmembrane</keyword>
<feature type="transmembrane region" description="Helical" evidence="1">
    <location>
        <begin position="193"/>
        <end position="213"/>
    </location>
</feature>
<evidence type="ECO:0000256" key="1">
    <source>
        <dbReference type="SAM" id="Phobius"/>
    </source>
</evidence>
<proteinExistence type="predicted"/>
<dbReference type="AlphaFoldDB" id="A0A7W1XPQ4"/>
<accession>A0A7W1XPQ4</accession>
<keyword evidence="1" id="KW-0472">Membrane</keyword>
<keyword evidence="3" id="KW-1185">Reference proteome</keyword>
<sequence>MFGGRYAQVTAIQRKNGDIECYELEKKEIVWLKPFKQFPFVRGLVSMIESSVLGTKHMQYSSQKYDLDQEEEEMDEPLPSSVEDSPKGSKWEMILGVAIISLLSLIIGKAIFTALPAYLASILFDKYVQNLILQNLIEGAIKTVLLLGYLLIISQTSLIKRVYQYHGAEHKVINAFEHGEKLTVENVQKHSTLHYRCGSSFIVFTIIVGVIVYSFFSYDNVWERIGIRLLLIPVVIGLSYEVLRLTNWLRDKPVLKYMGYPGLWLQKLTTKEPTDEQVKVAITAFEQMRKLDAEWERNWEHFLPSDIRQTPQ</sequence>
<feature type="transmembrane region" description="Helical" evidence="1">
    <location>
        <begin position="131"/>
        <end position="152"/>
    </location>
</feature>